<dbReference type="GO" id="GO:0006302">
    <property type="term" value="P:double-strand break repair"/>
    <property type="evidence" value="ECO:0007669"/>
    <property type="project" value="TreeGrafter"/>
</dbReference>
<proteinExistence type="predicted"/>
<sequence length="269" mass="30105">MSTLSLATLNVWGTRGDWSGRRDVLTREFAELAPDLITLQETIVTADYDQTGEFLDPAYHVVHQAARESDGQGITTASRWPIGWIEEIDLHLTTRATDFACTALITEVLAPEPIGRIWLANHFPDWQLDHEQERRLQAAATAHILEDLATKEPGHVLVAGDFDAEADADSMRFWTGKHVVNDFSVCYRDAWASAHPTEPGHTFVPGNPHSNDWDWPYRRIDYILIRCAPHGGPTLAVTACHRILDHPHNTVSDHYGLLAELALPPTPTR</sequence>
<keyword evidence="10" id="KW-0255">Endonuclease</keyword>
<dbReference type="GO" id="GO:0004527">
    <property type="term" value="F:exonuclease activity"/>
    <property type="evidence" value="ECO:0007669"/>
    <property type="project" value="UniProtKB-KW"/>
</dbReference>
<dbReference type="GO" id="GO:0046872">
    <property type="term" value="F:metal ion binding"/>
    <property type="evidence" value="ECO:0007669"/>
    <property type="project" value="UniProtKB-KW"/>
</dbReference>
<accession>A0A4V3FJ08</accession>
<evidence type="ECO:0000259" key="9">
    <source>
        <dbReference type="Pfam" id="PF03372"/>
    </source>
</evidence>
<comment type="cofactor">
    <cofactor evidence="2">
        <name>Mg(2+)</name>
        <dbReference type="ChEBI" id="CHEBI:18420"/>
    </cofactor>
</comment>
<dbReference type="GO" id="GO:0004519">
    <property type="term" value="F:endonuclease activity"/>
    <property type="evidence" value="ECO:0007669"/>
    <property type="project" value="UniProtKB-KW"/>
</dbReference>
<dbReference type="InterPro" id="IPR005135">
    <property type="entry name" value="Endo/exonuclease/phosphatase"/>
</dbReference>
<evidence type="ECO:0000256" key="1">
    <source>
        <dbReference type="ARBA" id="ARBA00001936"/>
    </source>
</evidence>
<comment type="caution">
    <text evidence="10">The sequence shown here is derived from an EMBL/GenBank/DDBJ whole genome shotgun (WGS) entry which is preliminary data.</text>
</comment>
<reference evidence="10 11" key="1">
    <citation type="submission" date="2019-03" db="EMBL/GenBank/DDBJ databases">
        <title>Genomic Encyclopedia of Type Strains, Phase III (KMG-III): the genomes of soil and plant-associated and newly described type strains.</title>
        <authorList>
            <person name="Whitman W."/>
        </authorList>
    </citation>
    <scope>NUCLEOTIDE SEQUENCE [LARGE SCALE GENOMIC DNA]</scope>
    <source>
        <strain evidence="10 11">VKM Ac-2575</strain>
    </source>
</reference>
<keyword evidence="3" id="KW-0540">Nuclease</keyword>
<dbReference type="EMBL" id="SOCE01000002">
    <property type="protein sequence ID" value="TDU84433.1"/>
    <property type="molecule type" value="Genomic_DNA"/>
</dbReference>
<dbReference type="GO" id="GO:0005737">
    <property type="term" value="C:cytoplasm"/>
    <property type="evidence" value="ECO:0007669"/>
    <property type="project" value="TreeGrafter"/>
</dbReference>
<gene>
    <name evidence="10" type="ORF">EV138_6904</name>
</gene>
<dbReference type="Gene3D" id="3.60.10.10">
    <property type="entry name" value="Endonuclease/exonuclease/phosphatase"/>
    <property type="match status" value="1"/>
</dbReference>
<keyword evidence="6 10" id="KW-0378">Hydrolase</keyword>
<dbReference type="SUPFAM" id="SSF56219">
    <property type="entry name" value="DNase I-like"/>
    <property type="match status" value="1"/>
</dbReference>
<dbReference type="Proteomes" id="UP000295151">
    <property type="component" value="Unassembled WGS sequence"/>
</dbReference>
<keyword evidence="10" id="KW-0269">Exonuclease</keyword>
<dbReference type="InterPro" id="IPR051547">
    <property type="entry name" value="TDP2-like"/>
</dbReference>
<evidence type="ECO:0000256" key="8">
    <source>
        <dbReference type="ARBA" id="ARBA00023204"/>
    </source>
</evidence>
<evidence type="ECO:0000256" key="3">
    <source>
        <dbReference type="ARBA" id="ARBA00022722"/>
    </source>
</evidence>
<keyword evidence="8" id="KW-0234">DNA repair</keyword>
<dbReference type="InterPro" id="IPR036691">
    <property type="entry name" value="Endo/exonu/phosph_ase_sf"/>
</dbReference>
<dbReference type="PANTHER" id="PTHR15822">
    <property type="entry name" value="TRAF AND TNF RECEPTOR-ASSOCIATED PROTEIN"/>
    <property type="match status" value="1"/>
</dbReference>
<keyword evidence="11" id="KW-1185">Reference proteome</keyword>
<keyword evidence="4" id="KW-0479">Metal-binding</keyword>
<evidence type="ECO:0000256" key="5">
    <source>
        <dbReference type="ARBA" id="ARBA00022763"/>
    </source>
</evidence>
<name>A0A4V3FJ08_9ACTN</name>
<dbReference type="PANTHER" id="PTHR15822:SF4">
    <property type="entry name" value="TYROSYL-DNA PHOSPHODIESTERASE 2"/>
    <property type="match status" value="1"/>
</dbReference>
<evidence type="ECO:0000313" key="11">
    <source>
        <dbReference type="Proteomes" id="UP000295151"/>
    </source>
</evidence>
<evidence type="ECO:0000313" key="10">
    <source>
        <dbReference type="EMBL" id="TDU84433.1"/>
    </source>
</evidence>
<evidence type="ECO:0000256" key="6">
    <source>
        <dbReference type="ARBA" id="ARBA00022801"/>
    </source>
</evidence>
<keyword evidence="7" id="KW-0460">Magnesium</keyword>
<evidence type="ECO:0000256" key="7">
    <source>
        <dbReference type="ARBA" id="ARBA00022842"/>
    </source>
</evidence>
<evidence type="ECO:0000256" key="4">
    <source>
        <dbReference type="ARBA" id="ARBA00022723"/>
    </source>
</evidence>
<organism evidence="10 11">
    <name type="scientific">Kribbella voronezhensis</name>
    <dbReference type="NCBI Taxonomy" id="2512212"/>
    <lineage>
        <taxon>Bacteria</taxon>
        <taxon>Bacillati</taxon>
        <taxon>Actinomycetota</taxon>
        <taxon>Actinomycetes</taxon>
        <taxon>Propionibacteriales</taxon>
        <taxon>Kribbellaceae</taxon>
        <taxon>Kribbella</taxon>
    </lineage>
</organism>
<dbReference type="GO" id="GO:0070260">
    <property type="term" value="F:5'-tyrosyl-DNA phosphodiesterase activity"/>
    <property type="evidence" value="ECO:0007669"/>
    <property type="project" value="TreeGrafter"/>
</dbReference>
<dbReference type="GO" id="GO:0003697">
    <property type="term" value="F:single-stranded DNA binding"/>
    <property type="evidence" value="ECO:0007669"/>
    <property type="project" value="TreeGrafter"/>
</dbReference>
<comment type="cofactor">
    <cofactor evidence="1">
        <name>Mn(2+)</name>
        <dbReference type="ChEBI" id="CHEBI:29035"/>
    </cofactor>
</comment>
<feature type="domain" description="Endonuclease/exonuclease/phosphatase" evidence="9">
    <location>
        <begin position="7"/>
        <end position="254"/>
    </location>
</feature>
<dbReference type="OrthoDB" id="9787701at2"/>
<dbReference type="Pfam" id="PF03372">
    <property type="entry name" value="Exo_endo_phos"/>
    <property type="match status" value="1"/>
</dbReference>
<protein>
    <submittedName>
        <fullName evidence="10">Endonuclease/exonuclease/phosphatase family metal-dependent hydrolase</fullName>
    </submittedName>
</protein>
<dbReference type="RefSeq" id="WP_133984218.1">
    <property type="nucleotide sequence ID" value="NZ_SOCE01000002.1"/>
</dbReference>
<evidence type="ECO:0000256" key="2">
    <source>
        <dbReference type="ARBA" id="ARBA00001946"/>
    </source>
</evidence>
<keyword evidence="5" id="KW-0227">DNA damage</keyword>
<dbReference type="AlphaFoldDB" id="A0A4V3FJ08"/>